<protein>
    <submittedName>
        <fullName evidence="3">Uncharacterized protein</fullName>
    </submittedName>
</protein>
<dbReference type="VEuPathDB" id="TriTrypDB:TvY486_0013150"/>
<dbReference type="EMBL" id="CAEX01001536">
    <property type="protein sequence ID" value="CCD18618.1"/>
    <property type="molecule type" value="Genomic_DNA"/>
</dbReference>
<dbReference type="AlphaFoldDB" id="F9WM67"/>
<evidence type="ECO:0000256" key="2">
    <source>
        <dbReference type="SAM" id="MobiDB-lite"/>
    </source>
</evidence>
<keyword evidence="4" id="KW-1185">Reference proteome</keyword>
<sequence>MARATSGDPEEGGRATRRDAGHTLRSSQQHEYGGRGRACGQIFRFFAQSADSKMVGATRGHHAAAVAVSFLLATILRGGRAADPSKGETARDFAAACRLYMDAAGAAGTAQRIAAQVKEASGREEAVAQEIKQLVSGMEGASRRLAMAFAAPALTHDQMEKTGERSKSMNDTAEALARKIGVAARKAMTGGITLTNETKDAEVKARLGSAQTNTHAFRPAGTTNEGEDLAHMLIMLCNHQTPTQGCGGTAGAQCPCVNRVHKNDNRLTAVQSATWTAIKASGGINVGGNGSGYGKNWDIALELCQGQNAQSSHNNDTVTPSNIRRDIMDLEARLVWNRNDGNEKRCIGQKDTTNGCDGNNGAFACICYDAIAAKNRQIDFIAQMTSVADTLEELRELVQRATARERTAVNALTSIKHIKQHDNEQVEVDDNISAEAQEGSVQGSSAQKDTRTQSAHDNGRKQCEQRGGTWHAQRKVCSPVQKQETDATIGPEQASYATNTRTSQHLRAAATLAMWTHS</sequence>
<feature type="compositionally biased region" description="Basic and acidic residues" evidence="2">
    <location>
        <begin position="11"/>
        <end position="22"/>
    </location>
</feature>
<reference evidence="3 4" key="1">
    <citation type="journal article" date="2012" name="Proc. Natl. Acad. Sci. U.S.A.">
        <title>Antigenic diversity is generated by distinct evolutionary mechanisms in African trypanosome species.</title>
        <authorList>
            <person name="Jackson A.P."/>
            <person name="Berry A."/>
            <person name="Aslett M."/>
            <person name="Allison H.C."/>
            <person name="Burton P."/>
            <person name="Vavrova-Anderson J."/>
            <person name="Brown R."/>
            <person name="Browne H."/>
            <person name="Corton N."/>
            <person name="Hauser H."/>
            <person name="Gamble J."/>
            <person name="Gilderthorp R."/>
            <person name="Marcello L."/>
            <person name="McQuillan J."/>
            <person name="Otto T.D."/>
            <person name="Quail M.A."/>
            <person name="Sanders M.J."/>
            <person name="van Tonder A."/>
            <person name="Ginger M.L."/>
            <person name="Field M.C."/>
            <person name="Barry J.D."/>
            <person name="Hertz-Fowler C."/>
            <person name="Berriman M."/>
        </authorList>
    </citation>
    <scope>NUCLEOTIDE SEQUENCE</scope>
    <source>
        <strain evidence="3 4">Y486</strain>
    </source>
</reference>
<feature type="coiled-coil region" evidence="1">
    <location>
        <begin position="384"/>
        <end position="411"/>
    </location>
</feature>
<feature type="region of interest" description="Disordered" evidence="2">
    <location>
        <begin position="1"/>
        <end position="35"/>
    </location>
</feature>
<evidence type="ECO:0000256" key="1">
    <source>
        <dbReference type="SAM" id="Coils"/>
    </source>
</evidence>
<feature type="region of interest" description="Disordered" evidence="2">
    <location>
        <begin position="436"/>
        <end position="502"/>
    </location>
</feature>
<accession>F9WM67</accession>
<organism evidence="3 4">
    <name type="scientific">Trypanosoma vivax (strain Y486)</name>
    <dbReference type="NCBI Taxonomy" id="1055687"/>
    <lineage>
        <taxon>Eukaryota</taxon>
        <taxon>Discoba</taxon>
        <taxon>Euglenozoa</taxon>
        <taxon>Kinetoplastea</taxon>
        <taxon>Metakinetoplastina</taxon>
        <taxon>Trypanosomatida</taxon>
        <taxon>Trypanosomatidae</taxon>
        <taxon>Trypanosoma</taxon>
        <taxon>Duttonella</taxon>
    </lineage>
</organism>
<evidence type="ECO:0000313" key="4">
    <source>
        <dbReference type="Proteomes" id="UP000009027"/>
    </source>
</evidence>
<proteinExistence type="predicted"/>
<evidence type="ECO:0000313" key="3">
    <source>
        <dbReference type="EMBL" id="CCD18618.1"/>
    </source>
</evidence>
<feature type="compositionally biased region" description="Polar residues" evidence="2">
    <location>
        <begin position="439"/>
        <end position="456"/>
    </location>
</feature>
<keyword evidence="1" id="KW-0175">Coiled coil</keyword>
<dbReference type="Proteomes" id="UP000009027">
    <property type="component" value="Unassembled WGS sequence"/>
</dbReference>
<gene>
    <name evidence="3" type="ORF">TvY486_0013150</name>
</gene>
<name>F9WM67_TRYVY</name>